<evidence type="ECO:0000256" key="1">
    <source>
        <dbReference type="ARBA" id="ARBA00000237"/>
    </source>
</evidence>
<dbReference type="Proteomes" id="UP000604825">
    <property type="component" value="Unassembled WGS sequence"/>
</dbReference>
<evidence type="ECO:0000313" key="9">
    <source>
        <dbReference type="EMBL" id="CAD6217387.1"/>
    </source>
</evidence>
<dbReference type="GO" id="GO:0090729">
    <property type="term" value="F:toxin activity"/>
    <property type="evidence" value="ECO:0007669"/>
    <property type="project" value="UniProtKB-KW"/>
</dbReference>
<evidence type="ECO:0000256" key="2">
    <source>
        <dbReference type="ARBA" id="ARBA00008544"/>
    </source>
</evidence>
<evidence type="ECO:0000256" key="4">
    <source>
        <dbReference type="ARBA" id="ARBA00022656"/>
    </source>
</evidence>
<dbReference type="InterPro" id="IPR001574">
    <property type="entry name" value="Ribosome_inactivat_prot"/>
</dbReference>
<keyword evidence="6 8" id="KW-0611">Plant defense</keyword>
<dbReference type="OrthoDB" id="675370at2759"/>
<dbReference type="PANTHER" id="PTHR33453:SF9">
    <property type="entry name" value="ALBUMIN B-32"/>
    <property type="match status" value="1"/>
</dbReference>
<comment type="caution">
    <text evidence="9">The sequence shown here is derived from an EMBL/GenBank/DDBJ whole genome shotgun (WGS) entry which is preliminary data.</text>
</comment>
<dbReference type="EMBL" id="CAJGYO010000003">
    <property type="protein sequence ID" value="CAD6217387.1"/>
    <property type="molecule type" value="Genomic_DNA"/>
</dbReference>
<comment type="catalytic activity">
    <reaction evidence="1 8">
        <text>Endohydrolysis of the N-glycosidic bond at one specific adenosine on the 28S rRNA.</text>
        <dbReference type="EC" id="3.2.2.22"/>
    </reaction>
</comment>
<evidence type="ECO:0000256" key="3">
    <source>
        <dbReference type="ARBA" id="ARBA00012001"/>
    </source>
</evidence>
<accession>A0A811N3F6</accession>
<dbReference type="AlphaFoldDB" id="A0A811N3F6"/>
<protein>
    <recommendedName>
        <fullName evidence="3 8">rRNA N-glycosylase</fullName>
        <ecNumber evidence="3 8">3.2.2.22</ecNumber>
    </recommendedName>
</protein>
<keyword evidence="7 8" id="KW-0652">Protein synthesis inhibitor</keyword>
<keyword evidence="5 8" id="KW-0378">Hydrolase</keyword>
<dbReference type="InterPro" id="IPR036041">
    <property type="entry name" value="Ribosome-inact_prot_sf"/>
</dbReference>
<dbReference type="GO" id="GO:0017148">
    <property type="term" value="P:negative regulation of translation"/>
    <property type="evidence" value="ECO:0007669"/>
    <property type="project" value="UniProtKB-KW"/>
</dbReference>
<evidence type="ECO:0000313" key="10">
    <source>
        <dbReference type="Proteomes" id="UP000604825"/>
    </source>
</evidence>
<dbReference type="InterPro" id="IPR016138">
    <property type="entry name" value="Ribosome_inactivat_prot_sub1"/>
</dbReference>
<dbReference type="Gene3D" id="3.40.420.10">
    <property type="entry name" value="Ricin (A subunit), domain 1"/>
    <property type="match status" value="1"/>
</dbReference>
<comment type="similarity">
    <text evidence="2">Belongs to the ribosome-inactivating protein family. Type 1 RIP subfamily.</text>
</comment>
<dbReference type="InterPro" id="IPR016139">
    <property type="entry name" value="Ribosome_inactivat_prot_sub2"/>
</dbReference>
<organism evidence="9 10">
    <name type="scientific">Miscanthus lutarioriparius</name>
    <dbReference type="NCBI Taxonomy" id="422564"/>
    <lineage>
        <taxon>Eukaryota</taxon>
        <taxon>Viridiplantae</taxon>
        <taxon>Streptophyta</taxon>
        <taxon>Embryophyta</taxon>
        <taxon>Tracheophyta</taxon>
        <taxon>Spermatophyta</taxon>
        <taxon>Magnoliopsida</taxon>
        <taxon>Liliopsida</taxon>
        <taxon>Poales</taxon>
        <taxon>Poaceae</taxon>
        <taxon>PACMAD clade</taxon>
        <taxon>Panicoideae</taxon>
        <taxon>Andropogonodae</taxon>
        <taxon>Andropogoneae</taxon>
        <taxon>Saccharinae</taxon>
        <taxon>Miscanthus</taxon>
    </lineage>
</organism>
<dbReference type="Pfam" id="PF00161">
    <property type="entry name" value="RIP"/>
    <property type="match status" value="2"/>
</dbReference>
<keyword evidence="4 8" id="KW-0800">Toxin</keyword>
<dbReference type="SUPFAM" id="SSF56371">
    <property type="entry name" value="Ribosome inactivating proteins (RIP)"/>
    <property type="match status" value="1"/>
</dbReference>
<dbReference type="GO" id="GO:0030598">
    <property type="term" value="F:rRNA N-glycosylase activity"/>
    <property type="evidence" value="ECO:0007669"/>
    <property type="project" value="UniProtKB-EC"/>
</dbReference>
<keyword evidence="10" id="KW-1185">Reference proteome</keyword>
<evidence type="ECO:0000256" key="5">
    <source>
        <dbReference type="ARBA" id="ARBA00022801"/>
    </source>
</evidence>
<dbReference type="Gene3D" id="4.10.470.10">
    <property type="entry name" value="Ricin (A Subunit), domain 2"/>
    <property type="match status" value="1"/>
</dbReference>
<sequence length="245" mass="27544">MAEPNPEFSDLITQTKKRIVPRFTETFNVDDVNYTYGSFIAWARKEVIKYCTDHKGILQPVLPPEKKVPDLWLHIEIKTKTSSITLAIRMDNLYLVGFRTPAGVWWEFGKNGDIHLLDDNPRWLGFGGRYQDLIGNKAVVDPQADTKSKLAKLVVMVCEGIRFIAVSLTVEAGFNNQPGVTLSQMQGKQVQKWDRISKAAFDWAKNQNAVIPDMQKLGINNNNDAARIVALVTATTSATYENSEV</sequence>
<proteinExistence type="inferred from homology"/>
<evidence type="ECO:0000256" key="8">
    <source>
        <dbReference type="RuleBase" id="RU004915"/>
    </source>
</evidence>
<dbReference type="EC" id="3.2.2.22" evidence="3 8"/>
<dbReference type="GO" id="GO:0006952">
    <property type="term" value="P:defense response"/>
    <property type="evidence" value="ECO:0007669"/>
    <property type="project" value="UniProtKB-KW"/>
</dbReference>
<dbReference type="PANTHER" id="PTHR33453">
    <property type="match status" value="1"/>
</dbReference>
<reference evidence="9" key="1">
    <citation type="submission" date="2020-10" db="EMBL/GenBank/DDBJ databases">
        <authorList>
            <person name="Han B."/>
            <person name="Lu T."/>
            <person name="Zhao Q."/>
            <person name="Huang X."/>
            <person name="Zhao Y."/>
        </authorList>
    </citation>
    <scope>NUCLEOTIDE SEQUENCE</scope>
</reference>
<evidence type="ECO:0000256" key="6">
    <source>
        <dbReference type="ARBA" id="ARBA00022821"/>
    </source>
</evidence>
<gene>
    <name evidence="9" type="ORF">NCGR_LOCUS11373</name>
</gene>
<evidence type="ECO:0000256" key="7">
    <source>
        <dbReference type="ARBA" id="ARBA00023193"/>
    </source>
</evidence>
<name>A0A811N3F6_9POAL</name>